<feature type="region of interest" description="Disordered" evidence="1">
    <location>
        <begin position="76"/>
        <end position="108"/>
    </location>
</feature>
<feature type="region of interest" description="Disordered" evidence="1">
    <location>
        <begin position="28"/>
        <end position="54"/>
    </location>
</feature>
<gene>
    <name evidence="2" type="ORF">FIV46_05060</name>
</gene>
<dbReference type="EMBL" id="VFIY01000005">
    <property type="protein sequence ID" value="TPD61581.1"/>
    <property type="molecule type" value="Genomic_DNA"/>
</dbReference>
<protein>
    <submittedName>
        <fullName evidence="2">Uncharacterized protein</fullName>
    </submittedName>
</protein>
<dbReference type="Proteomes" id="UP000319148">
    <property type="component" value="Unassembled WGS sequence"/>
</dbReference>
<evidence type="ECO:0000256" key="1">
    <source>
        <dbReference type="SAM" id="MobiDB-lite"/>
    </source>
</evidence>
<comment type="caution">
    <text evidence="2">The sequence shown here is derived from an EMBL/GenBank/DDBJ whole genome shotgun (WGS) entry which is preliminary data.</text>
</comment>
<name>A0A501PP86_9PROT</name>
<dbReference type="OrthoDB" id="8482189at2"/>
<feature type="compositionally biased region" description="Low complexity" evidence="1">
    <location>
        <begin position="28"/>
        <end position="43"/>
    </location>
</feature>
<organism evidence="2 3">
    <name type="scientific">Emcibacter nanhaiensis</name>
    <dbReference type="NCBI Taxonomy" id="1505037"/>
    <lineage>
        <taxon>Bacteria</taxon>
        <taxon>Pseudomonadati</taxon>
        <taxon>Pseudomonadota</taxon>
        <taxon>Alphaproteobacteria</taxon>
        <taxon>Emcibacterales</taxon>
        <taxon>Emcibacteraceae</taxon>
        <taxon>Emcibacter</taxon>
    </lineage>
</organism>
<reference evidence="3" key="1">
    <citation type="submission" date="2019-06" db="EMBL/GenBank/DDBJ databases">
        <title>The complete genome of Emcibacter congregatus ZYLT.</title>
        <authorList>
            <person name="Zhao Z."/>
        </authorList>
    </citation>
    <scope>NUCLEOTIDE SEQUENCE [LARGE SCALE GENOMIC DNA]</scope>
    <source>
        <strain evidence="3">MCCC 1A06723</strain>
    </source>
</reference>
<sequence length="121" mass="13593">MKITSNSQLLASLGSLVDTNQREAQQQLVDQQQLKEQQAQARQQVRESDRQEQIRQNREALKKSQEELRARNLDKLRQSLPAEGEAQGGRSSVNLNLRESVGGSSGQPAFERLGQIVDIKI</sequence>
<feature type="compositionally biased region" description="Basic and acidic residues" evidence="1">
    <location>
        <begin position="44"/>
        <end position="54"/>
    </location>
</feature>
<evidence type="ECO:0000313" key="3">
    <source>
        <dbReference type="Proteomes" id="UP000319148"/>
    </source>
</evidence>
<evidence type="ECO:0000313" key="2">
    <source>
        <dbReference type="EMBL" id="TPD61581.1"/>
    </source>
</evidence>
<accession>A0A501PP86</accession>
<proteinExistence type="predicted"/>
<dbReference type="AlphaFoldDB" id="A0A501PP86"/>
<dbReference type="RefSeq" id="WP_139939046.1">
    <property type="nucleotide sequence ID" value="NZ_JBHSYP010000003.1"/>
</dbReference>
<keyword evidence="3" id="KW-1185">Reference proteome</keyword>